<sequence length="170" mass="19167">MPRRVNKKCLHCANLSVEEAVELHGAKGDNCWDPKTCHRRRSHYRKRDDINAIRRRLRRGSVGPSLTEQTEAIEIIPPQPPAAISAVLVLYRQHPNAPVHAVAAEVWKGNQKLANVEPIHCMGMRADKVTAYIKELLTSLGQQFPVTRFEDVVKEIPVEQCPIANCPLKI</sequence>
<protein>
    <submittedName>
        <fullName evidence="1">Uncharacterized protein</fullName>
    </submittedName>
</protein>
<accession>A0A7C3KI04</accession>
<name>A0A7C3KI04_9CYAN</name>
<reference evidence="1" key="1">
    <citation type="journal article" date="2020" name="mSystems">
        <title>Genome- and Community-Level Interaction Insights into Carbon Utilization and Element Cycling Functions of Hydrothermarchaeota in Hydrothermal Sediment.</title>
        <authorList>
            <person name="Zhou Z."/>
            <person name="Liu Y."/>
            <person name="Xu W."/>
            <person name="Pan J."/>
            <person name="Luo Z.H."/>
            <person name="Li M."/>
        </authorList>
    </citation>
    <scope>NUCLEOTIDE SEQUENCE [LARGE SCALE GENOMIC DNA]</scope>
    <source>
        <strain evidence="1">SpSt-418</strain>
    </source>
</reference>
<organism evidence="1">
    <name type="scientific">Oscillatoriales cyanobacterium SpSt-418</name>
    <dbReference type="NCBI Taxonomy" id="2282169"/>
    <lineage>
        <taxon>Bacteria</taxon>
        <taxon>Bacillati</taxon>
        <taxon>Cyanobacteriota</taxon>
        <taxon>Cyanophyceae</taxon>
        <taxon>Oscillatoriophycideae</taxon>
        <taxon>Oscillatoriales</taxon>
    </lineage>
</organism>
<comment type="caution">
    <text evidence="1">The sequence shown here is derived from an EMBL/GenBank/DDBJ whole genome shotgun (WGS) entry which is preliminary data.</text>
</comment>
<dbReference type="AlphaFoldDB" id="A0A7C3KI04"/>
<evidence type="ECO:0000313" key="1">
    <source>
        <dbReference type="EMBL" id="HFN01690.1"/>
    </source>
</evidence>
<proteinExistence type="predicted"/>
<gene>
    <name evidence="1" type="ORF">ENR64_28895</name>
</gene>
<dbReference type="EMBL" id="DSRU01000437">
    <property type="protein sequence ID" value="HFN01690.1"/>
    <property type="molecule type" value="Genomic_DNA"/>
</dbReference>